<dbReference type="Proteomes" id="UP000067008">
    <property type="component" value="Chromosome 2"/>
</dbReference>
<dbReference type="EMBL" id="AP014925">
    <property type="protein sequence ID" value="BAR95016.1"/>
    <property type="molecule type" value="Genomic_DNA"/>
</dbReference>
<name>A0AAD1F6M0_PREIN</name>
<organism evidence="1 2">
    <name type="scientific">Prevotella intermedia</name>
    <dbReference type="NCBI Taxonomy" id="28131"/>
    <lineage>
        <taxon>Bacteria</taxon>
        <taxon>Pseudomonadati</taxon>
        <taxon>Bacteroidota</taxon>
        <taxon>Bacteroidia</taxon>
        <taxon>Bacteroidales</taxon>
        <taxon>Prevotellaceae</taxon>
        <taxon>Prevotella</taxon>
    </lineage>
</organism>
<sequence>MLQYRNTALIVRRPSSIIKKQEKKQFSKGLLGNCFSLLFFNRNAENKFSIAKT</sequence>
<reference evidence="1 2" key="1">
    <citation type="submission" date="2015-07" db="EMBL/GenBank/DDBJ databases">
        <title>Complete genome sequence of Prevotella intermedia strain 17-2.</title>
        <authorList>
            <person name="Nambu T."/>
        </authorList>
    </citation>
    <scope>NUCLEOTIDE SEQUENCE [LARGE SCALE GENOMIC DNA]</scope>
    <source>
        <strain evidence="1 2">17-2</strain>
    </source>
</reference>
<protein>
    <submittedName>
        <fullName evidence="1">Uncharacterized protein</fullName>
    </submittedName>
</protein>
<proteinExistence type="predicted"/>
<evidence type="ECO:0000313" key="2">
    <source>
        <dbReference type="Proteomes" id="UP000067008"/>
    </source>
</evidence>
<accession>A0AAD1F6M0</accession>
<gene>
    <name evidence="1" type="ORF">PI172_0288</name>
</gene>
<dbReference type="AlphaFoldDB" id="A0AAD1F6M0"/>
<evidence type="ECO:0000313" key="1">
    <source>
        <dbReference type="EMBL" id="BAR95016.1"/>
    </source>
</evidence>